<accession>A0ABP3FAS1</accession>
<reference evidence="2" key="1">
    <citation type="journal article" date="2019" name="Int. J. Syst. Evol. Microbiol.">
        <title>The Global Catalogue of Microorganisms (GCM) 10K type strain sequencing project: providing services to taxonomists for standard genome sequencing and annotation.</title>
        <authorList>
            <consortium name="The Broad Institute Genomics Platform"/>
            <consortium name="The Broad Institute Genome Sequencing Center for Infectious Disease"/>
            <person name="Wu L."/>
            <person name="Ma J."/>
        </authorList>
    </citation>
    <scope>NUCLEOTIDE SEQUENCE [LARGE SCALE GENOMIC DNA]</scope>
    <source>
        <strain evidence="2">JCM 4505</strain>
    </source>
</reference>
<keyword evidence="2" id="KW-1185">Reference proteome</keyword>
<protein>
    <submittedName>
        <fullName evidence="1">Uncharacterized protein</fullName>
    </submittedName>
</protein>
<dbReference type="Proteomes" id="UP001501867">
    <property type="component" value="Unassembled WGS sequence"/>
</dbReference>
<comment type="caution">
    <text evidence="1">The sequence shown here is derived from an EMBL/GenBank/DDBJ whole genome shotgun (WGS) entry which is preliminary data.</text>
</comment>
<name>A0ABP3FAS1_9ACTN</name>
<proteinExistence type="predicted"/>
<evidence type="ECO:0000313" key="2">
    <source>
        <dbReference type="Proteomes" id="UP001501867"/>
    </source>
</evidence>
<organism evidence="1 2">
    <name type="scientific">Streptomyces polychromogenes</name>
    <dbReference type="NCBI Taxonomy" id="67342"/>
    <lineage>
        <taxon>Bacteria</taxon>
        <taxon>Bacillati</taxon>
        <taxon>Actinomycetota</taxon>
        <taxon>Actinomycetes</taxon>
        <taxon>Kitasatosporales</taxon>
        <taxon>Streptomycetaceae</taxon>
        <taxon>Streptomyces</taxon>
    </lineage>
</organism>
<dbReference type="EMBL" id="BAAABV010000023">
    <property type="protein sequence ID" value="GAA0309653.1"/>
    <property type="molecule type" value="Genomic_DNA"/>
</dbReference>
<gene>
    <name evidence="1" type="ORF">GCM10010302_55480</name>
</gene>
<sequence length="156" mass="15875">MGGNGVVTLPEDGGGNLENLVHHRFGGSGAAVDGGEDVQHGNATDHDGITWRQFAGLGDGPAGITAGSARSVRSVSSRSEDGWAAGMAAPVRVHSGGGRRSGEGAPCVYRVYPLSPSQSPTTQSVLSVNYSYVGSARFPKGPVDIGRGSVKSVRTK</sequence>
<evidence type="ECO:0000313" key="1">
    <source>
        <dbReference type="EMBL" id="GAA0309653.1"/>
    </source>
</evidence>